<dbReference type="Proteomes" id="UP000053676">
    <property type="component" value="Unassembled WGS sequence"/>
</dbReference>
<reference evidence="2" key="1">
    <citation type="journal article" date="2014" name="Nat. Genet.">
        <title>Genome of the human hookworm Necator americanus.</title>
        <authorList>
            <person name="Tang Y.T."/>
            <person name="Gao X."/>
            <person name="Rosa B.A."/>
            <person name="Abubucker S."/>
            <person name="Hallsworth-Pepin K."/>
            <person name="Martin J."/>
            <person name="Tyagi R."/>
            <person name="Heizer E."/>
            <person name="Zhang X."/>
            <person name="Bhonagiri-Palsikar V."/>
            <person name="Minx P."/>
            <person name="Warren W.C."/>
            <person name="Wang Q."/>
            <person name="Zhan B."/>
            <person name="Hotez P.J."/>
            <person name="Sternberg P.W."/>
            <person name="Dougall A."/>
            <person name="Gaze S.T."/>
            <person name="Mulvenna J."/>
            <person name="Sotillo J."/>
            <person name="Ranganathan S."/>
            <person name="Rabelo E.M."/>
            <person name="Wilson R.K."/>
            <person name="Felgner P.L."/>
            <person name="Bethony J."/>
            <person name="Hawdon J.M."/>
            <person name="Gasser R.B."/>
            <person name="Loukas A."/>
            <person name="Mitreva M."/>
        </authorList>
    </citation>
    <scope>NUCLEOTIDE SEQUENCE [LARGE SCALE GENOMIC DNA]</scope>
</reference>
<gene>
    <name evidence="1" type="ORF">NECAME_19011</name>
</gene>
<proteinExistence type="predicted"/>
<keyword evidence="2" id="KW-1185">Reference proteome</keyword>
<dbReference type="KEGG" id="nai:NECAME_19011"/>
<protein>
    <submittedName>
        <fullName evidence="1">Uncharacterized protein</fullName>
    </submittedName>
</protein>
<organism evidence="1 2">
    <name type="scientific">Necator americanus</name>
    <name type="common">Human hookworm</name>
    <dbReference type="NCBI Taxonomy" id="51031"/>
    <lineage>
        <taxon>Eukaryota</taxon>
        <taxon>Metazoa</taxon>
        <taxon>Ecdysozoa</taxon>
        <taxon>Nematoda</taxon>
        <taxon>Chromadorea</taxon>
        <taxon>Rhabditida</taxon>
        <taxon>Rhabditina</taxon>
        <taxon>Rhabditomorpha</taxon>
        <taxon>Strongyloidea</taxon>
        <taxon>Ancylostomatidae</taxon>
        <taxon>Bunostominae</taxon>
        <taxon>Necator</taxon>
    </lineage>
</organism>
<dbReference type="EMBL" id="KI665525">
    <property type="protein sequence ID" value="ETN72140.1"/>
    <property type="molecule type" value="Genomic_DNA"/>
</dbReference>
<feature type="non-terminal residue" evidence="1">
    <location>
        <position position="1"/>
    </location>
</feature>
<sequence>IREISLGFTLLPNSDGVRTKVLLLADPKKLEVWDVYGDDVDPSNKLRSTFFHLPIRNFAE</sequence>
<accession>W2SR80</accession>
<evidence type="ECO:0000313" key="1">
    <source>
        <dbReference type="EMBL" id="ETN72140.1"/>
    </source>
</evidence>
<name>W2SR80_NECAM</name>
<evidence type="ECO:0000313" key="2">
    <source>
        <dbReference type="Proteomes" id="UP000053676"/>
    </source>
</evidence>
<dbReference type="AlphaFoldDB" id="W2SR80"/>